<sequence>MLKKIVIGVVFLLAFAFAAGRPIYTTFFKNPPEEEESTKTISEMTFEEQDQVRAILKAKFKNYDVLEEEDMITLVLDHEYLAGGLRCYPSGPDIDRIPLTPGFCNVTSSSGSKTSFTVDNIDQYFILEVDYAAGTMAVRTATREEIYEESMSQEQITREG</sequence>
<reference evidence="1" key="1">
    <citation type="submission" date="2020-10" db="EMBL/GenBank/DDBJ databases">
        <authorList>
            <person name="Gilroy R."/>
        </authorList>
    </citation>
    <scope>NUCLEOTIDE SEQUENCE</scope>
    <source>
        <strain evidence="1">ChiBcec6-7307</strain>
    </source>
</reference>
<comment type="caution">
    <text evidence="1">The sequence shown here is derived from an EMBL/GenBank/DDBJ whole genome shotgun (WGS) entry which is preliminary data.</text>
</comment>
<gene>
    <name evidence="1" type="ORF">IAC80_07065</name>
</gene>
<dbReference type="EMBL" id="DVOS01000059">
    <property type="protein sequence ID" value="HIV23685.1"/>
    <property type="molecule type" value="Genomic_DNA"/>
</dbReference>
<protein>
    <submittedName>
        <fullName evidence="1">Uncharacterized protein</fullName>
    </submittedName>
</protein>
<proteinExistence type="predicted"/>
<organism evidence="1 2">
    <name type="scientific">Candidatus Merdiplasma excrementigallinarum</name>
    <dbReference type="NCBI Taxonomy" id="2840864"/>
    <lineage>
        <taxon>Bacteria</taxon>
        <taxon>Bacillati</taxon>
        <taxon>Bacillota</taxon>
        <taxon>Clostridia</taxon>
        <taxon>Lachnospirales</taxon>
        <taxon>Lachnospiraceae</taxon>
        <taxon>Lachnospiraceae incertae sedis</taxon>
        <taxon>Candidatus Merdiplasma</taxon>
    </lineage>
</organism>
<reference evidence="1" key="2">
    <citation type="journal article" date="2021" name="PeerJ">
        <title>Extensive microbial diversity within the chicken gut microbiome revealed by metagenomics and culture.</title>
        <authorList>
            <person name="Gilroy R."/>
            <person name="Ravi A."/>
            <person name="Getino M."/>
            <person name="Pursley I."/>
            <person name="Horton D.L."/>
            <person name="Alikhan N.F."/>
            <person name="Baker D."/>
            <person name="Gharbi K."/>
            <person name="Hall N."/>
            <person name="Watson M."/>
            <person name="Adriaenssens E.M."/>
            <person name="Foster-Nyarko E."/>
            <person name="Jarju S."/>
            <person name="Secka A."/>
            <person name="Antonio M."/>
            <person name="Oren A."/>
            <person name="Chaudhuri R.R."/>
            <person name="La Ragione R."/>
            <person name="Hildebrand F."/>
            <person name="Pallen M.J."/>
        </authorList>
    </citation>
    <scope>NUCLEOTIDE SEQUENCE</scope>
    <source>
        <strain evidence="1">ChiBcec6-7307</strain>
    </source>
</reference>
<name>A0A9D1NZH5_9FIRM</name>
<evidence type="ECO:0000313" key="2">
    <source>
        <dbReference type="Proteomes" id="UP000886889"/>
    </source>
</evidence>
<accession>A0A9D1NZH5</accession>
<evidence type="ECO:0000313" key="1">
    <source>
        <dbReference type="EMBL" id="HIV23685.1"/>
    </source>
</evidence>
<dbReference type="Proteomes" id="UP000886889">
    <property type="component" value="Unassembled WGS sequence"/>
</dbReference>
<dbReference type="AlphaFoldDB" id="A0A9D1NZH5"/>